<dbReference type="Gene3D" id="1.10.3210.10">
    <property type="entry name" value="Hypothetical protein af1432"/>
    <property type="match status" value="1"/>
</dbReference>
<accession>A0ABV9QP50</accession>
<reference evidence="2" key="1">
    <citation type="journal article" date="2019" name="Int. J. Syst. Evol. Microbiol.">
        <title>The Global Catalogue of Microorganisms (GCM) 10K type strain sequencing project: providing services to taxonomists for standard genome sequencing and annotation.</title>
        <authorList>
            <consortium name="The Broad Institute Genomics Platform"/>
            <consortium name="The Broad Institute Genome Sequencing Center for Infectious Disease"/>
            <person name="Wu L."/>
            <person name="Ma J."/>
        </authorList>
    </citation>
    <scope>NUCLEOTIDE SEQUENCE [LARGE SCALE GENOMIC DNA]</scope>
    <source>
        <strain evidence="2">CCUG 46385</strain>
    </source>
</reference>
<keyword evidence="2" id="KW-1185">Reference proteome</keyword>
<protein>
    <submittedName>
        <fullName evidence="1">GTP pyrophosphokinase</fullName>
    </submittedName>
</protein>
<organism evidence="1 2">
    <name type="scientific">Filifactor villosus</name>
    <dbReference type="NCBI Taxonomy" id="29374"/>
    <lineage>
        <taxon>Bacteria</taxon>
        <taxon>Bacillati</taxon>
        <taxon>Bacillota</taxon>
        <taxon>Clostridia</taxon>
        <taxon>Peptostreptococcales</taxon>
        <taxon>Filifactoraceae</taxon>
        <taxon>Filifactor</taxon>
    </lineage>
</organism>
<dbReference type="RefSeq" id="WP_379789090.1">
    <property type="nucleotide sequence ID" value="NZ_JBHSHL010000051.1"/>
</dbReference>
<evidence type="ECO:0000313" key="2">
    <source>
        <dbReference type="Proteomes" id="UP001595916"/>
    </source>
</evidence>
<dbReference type="EMBL" id="JBHSHL010000051">
    <property type="protein sequence ID" value="MFC4805522.1"/>
    <property type="molecule type" value="Genomic_DNA"/>
</dbReference>
<comment type="caution">
    <text evidence="1">The sequence shown here is derived from an EMBL/GenBank/DDBJ whole genome shotgun (WGS) entry which is preliminary data.</text>
</comment>
<gene>
    <name evidence="1" type="ORF">ACFO4R_10610</name>
</gene>
<proteinExistence type="predicted"/>
<dbReference type="SUPFAM" id="SSF109604">
    <property type="entry name" value="HD-domain/PDEase-like"/>
    <property type="match status" value="1"/>
</dbReference>
<name>A0ABV9QP50_9FIRM</name>
<evidence type="ECO:0000313" key="1">
    <source>
        <dbReference type="EMBL" id="MFC4805522.1"/>
    </source>
</evidence>
<sequence length="135" mass="16190">MYLKALRIAYRAHRGQKDKAGKPYIFHPIRVSLGVKNREAKIVALLHDVIEDSEITMEELYFLNDRQKQALLLLTHKEEEDYFDYIQRIKNDEIARQVKVSDLRHNADLTRLHTVTERDRKRRRKYLKALSMLEQ</sequence>
<dbReference type="Proteomes" id="UP001595916">
    <property type="component" value="Unassembled WGS sequence"/>
</dbReference>